<dbReference type="Proteomes" id="UP001565368">
    <property type="component" value="Unassembled WGS sequence"/>
</dbReference>
<feature type="compositionally biased region" description="Basic and acidic residues" evidence="1">
    <location>
        <begin position="83"/>
        <end position="97"/>
    </location>
</feature>
<protein>
    <recommendedName>
        <fullName evidence="4">BAG domain-containing protein</fullName>
    </recommendedName>
</protein>
<reference evidence="2 3" key="1">
    <citation type="submission" date="2023-08" db="EMBL/GenBank/DDBJ databases">
        <title>Annotated Genome Sequence of Vanrija albida AlHP1.</title>
        <authorList>
            <person name="Herzog R."/>
        </authorList>
    </citation>
    <scope>NUCLEOTIDE SEQUENCE [LARGE SCALE GENOMIC DNA]</scope>
    <source>
        <strain evidence="2 3">AlHP1</strain>
    </source>
</reference>
<evidence type="ECO:0000313" key="3">
    <source>
        <dbReference type="Proteomes" id="UP001565368"/>
    </source>
</evidence>
<dbReference type="GeneID" id="95985157"/>
<accession>A0ABR3Q5W0</accession>
<feature type="compositionally biased region" description="Basic and acidic residues" evidence="1">
    <location>
        <begin position="10"/>
        <end position="23"/>
    </location>
</feature>
<name>A0ABR3Q5W0_9TREE</name>
<gene>
    <name evidence="2" type="ORF">Q8F55_004114</name>
</gene>
<evidence type="ECO:0008006" key="4">
    <source>
        <dbReference type="Google" id="ProtNLM"/>
    </source>
</evidence>
<feature type="region of interest" description="Disordered" evidence="1">
    <location>
        <begin position="1"/>
        <end position="97"/>
    </location>
</feature>
<organism evidence="2 3">
    <name type="scientific">Vanrija albida</name>
    <dbReference type="NCBI Taxonomy" id="181172"/>
    <lineage>
        <taxon>Eukaryota</taxon>
        <taxon>Fungi</taxon>
        <taxon>Dikarya</taxon>
        <taxon>Basidiomycota</taxon>
        <taxon>Agaricomycotina</taxon>
        <taxon>Tremellomycetes</taxon>
        <taxon>Trichosporonales</taxon>
        <taxon>Trichosporonaceae</taxon>
        <taxon>Vanrija</taxon>
    </lineage>
</organism>
<comment type="caution">
    <text evidence="2">The sequence shown here is derived from an EMBL/GenBank/DDBJ whole genome shotgun (WGS) entry which is preliminary data.</text>
</comment>
<feature type="compositionally biased region" description="Low complexity" evidence="1">
    <location>
        <begin position="48"/>
        <end position="58"/>
    </location>
</feature>
<feature type="compositionally biased region" description="Low complexity" evidence="1">
    <location>
        <begin position="69"/>
        <end position="82"/>
    </location>
</feature>
<dbReference type="EMBL" id="JBBXJM010000003">
    <property type="protein sequence ID" value="KAL1410111.1"/>
    <property type="molecule type" value="Genomic_DNA"/>
</dbReference>
<keyword evidence="3" id="KW-1185">Reference proteome</keyword>
<evidence type="ECO:0000313" key="2">
    <source>
        <dbReference type="EMBL" id="KAL1410111.1"/>
    </source>
</evidence>
<evidence type="ECO:0000256" key="1">
    <source>
        <dbReference type="SAM" id="MobiDB-lite"/>
    </source>
</evidence>
<proteinExistence type="predicted"/>
<dbReference type="RefSeq" id="XP_069210055.1">
    <property type="nucleotide sequence ID" value="XM_069352637.1"/>
</dbReference>
<sequence>MPRDVSAPIKAKEPTPEGKEPTPKSKPSPPSGPAKQDQDPRPAAPKSTTKTTTKTTTKASDKQKPYSRPPSTAKTPATTTKPTNKEKPSPRPKFKEELESSLARLQKMNAAGQARGLSPWEDGGGSALLCLHAIVKRENATFRLPEFDTAADHETLARSMGALEREVKVLLELLTRRKNAALNALEDCVAAKARAKRLAKGGKA</sequence>